<comment type="similarity">
    <text evidence="1">Belongs to the class-I pyridoxal-phosphate-dependent aminotransferase family.</text>
</comment>
<evidence type="ECO:0000256" key="1">
    <source>
        <dbReference type="ARBA" id="ARBA00007441"/>
    </source>
</evidence>
<dbReference type="RefSeq" id="XP_016646357.1">
    <property type="nucleotide sequence ID" value="XM_016783157.1"/>
</dbReference>
<evidence type="ECO:0000259" key="4">
    <source>
        <dbReference type="Pfam" id="PF00155"/>
    </source>
</evidence>
<dbReference type="Pfam" id="PF00155">
    <property type="entry name" value="Aminotran_1_2"/>
    <property type="match status" value="1"/>
</dbReference>
<dbReference type="PANTHER" id="PTHR43795:SF39">
    <property type="entry name" value="AMINOTRANSFERASE CLASS I_CLASSII DOMAIN-CONTAINING PROTEIN"/>
    <property type="match status" value="1"/>
</dbReference>
<dbReference type="SUPFAM" id="SSF53383">
    <property type="entry name" value="PLP-dependent transferases"/>
    <property type="match status" value="1"/>
</dbReference>
<feature type="signal peptide" evidence="3">
    <location>
        <begin position="1"/>
        <end position="21"/>
    </location>
</feature>
<dbReference type="PANTHER" id="PTHR43795">
    <property type="entry name" value="BIFUNCTIONAL ASPARTATE AMINOTRANSFERASE AND GLUTAMATE/ASPARTATE-PREPHENATE AMINOTRANSFERASE-RELATED"/>
    <property type="match status" value="1"/>
</dbReference>
<dbReference type="OMA" id="TGWYRIT"/>
<dbReference type="InterPro" id="IPR050478">
    <property type="entry name" value="Ethylene_sulfur-biosynth"/>
</dbReference>
<accession>A0A084GGU6</accession>
<dbReference type="Gene3D" id="3.90.1150.10">
    <property type="entry name" value="Aspartate Aminotransferase, domain 1"/>
    <property type="match status" value="1"/>
</dbReference>
<keyword evidence="2" id="KW-0663">Pyridoxal phosphate</keyword>
<gene>
    <name evidence="5" type="ORF">SAPIO_CDS0354</name>
</gene>
<dbReference type="GO" id="GO:0030170">
    <property type="term" value="F:pyridoxal phosphate binding"/>
    <property type="evidence" value="ECO:0007669"/>
    <property type="project" value="InterPro"/>
</dbReference>
<dbReference type="CDD" id="cd00609">
    <property type="entry name" value="AAT_like"/>
    <property type="match status" value="1"/>
</dbReference>
<dbReference type="GO" id="GO:0008483">
    <property type="term" value="F:transaminase activity"/>
    <property type="evidence" value="ECO:0007669"/>
    <property type="project" value="TreeGrafter"/>
</dbReference>
<protein>
    <recommendedName>
        <fullName evidence="4">Aminotransferase class I/classII large domain-containing protein</fullName>
    </recommendedName>
</protein>
<dbReference type="OrthoDB" id="7042322at2759"/>
<evidence type="ECO:0000256" key="2">
    <source>
        <dbReference type="ARBA" id="ARBA00022898"/>
    </source>
</evidence>
<dbReference type="GeneID" id="27718506"/>
<dbReference type="EMBL" id="JOWA01000022">
    <property type="protein sequence ID" value="KEZ46558.1"/>
    <property type="molecule type" value="Genomic_DNA"/>
</dbReference>
<dbReference type="KEGG" id="sapo:SAPIO_CDS0354"/>
<dbReference type="InterPro" id="IPR004839">
    <property type="entry name" value="Aminotransferase_I/II_large"/>
</dbReference>
<sequence length="471" mass="52415">MQTLKSLFLLLSIHSLGTTAAVTSRDDVSPYLAERGIEPAQSGSGTIASNKKTYASIYDKNNNPDGLVNLGVAENYLMHDDLAAYIENNFTIANPTDLTYGPSIGSARLQKALASYLNSQFQPLEPVCADSIAIGPGVTGLIDTITWNICNEGDGIIIPRPLYNSFPRDIEFRSKGKLIPASFVWDNETYSMDSAFDAAANRAALERAYNNATRAGIKVRGVIITNPHNPLGRCYSKAALKEIASFCGERKIHLFSDEIYAKSVYTNDQFPNATTFTSILSLPLNHLIDPKLVHLLYGMSKDFAASGYRLGVLQSRNQDLIDAVTGIGSLTRPPFIAQNSWARLLEDETYLDQYFRTYSERMTASYYIIRDYLEQRGASYFRGTNAGLFIWARLIDWPEDGSAEEYATLKAKLLETCLRNGVNIADGETYKPDNLEKGWFRLTFTVGEDRLRVGLERLTKSLTQIQSAKFR</sequence>
<dbReference type="InterPro" id="IPR015422">
    <property type="entry name" value="PyrdxlP-dep_Trfase_small"/>
</dbReference>
<reference evidence="5 6" key="1">
    <citation type="journal article" date="2014" name="Genome Announc.">
        <title>Draft genome sequence of the pathogenic fungus Scedosporium apiospermum.</title>
        <authorList>
            <person name="Vandeputte P."/>
            <person name="Ghamrawi S."/>
            <person name="Rechenmann M."/>
            <person name="Iltis A."/>
            <person name="Giraud S."/>
            <person name="Fleury M."/>
            <person name="Thornton C."/>
            <person name="Delhaes L."/>
            <person name="Meyer W."/>
            <person name="Papon N."/>
            <person name="Bouchara J.P."/>
        </authorList>
    </citation>
    <scope>NUCLEOTIDE SEQUENCE [LARGE SCALE GENOMIC DNA]</scope>
    <source>
        <strain evidence="5 6">IHEM 14462</strain>
    </source>
</reference>
<evidence type="ECO:0000313" key="5">
    <source>
        <dbReference type="EMBL" id="KEZ46558.1"/>
    </source>
</evidence>
<keyword evidence="6" id="KW-1185">Reference proteome</keyword>
<feature type="domain" description="Aminotransferase class I/classII large" evidence="4">
    <location>
        <begin position="67"/>
        <end position="458"/>
    </location>
</feature>
<keyword evidence="3" id="KW-0732">Signal</keyword>
<dbReference type="InterPro" id="IPR015421">
    <property type="entry name" value="PyrdxlP-dep_Trfase_major"/>
</dbReference>
<organism evidence="5 6">
    <name type="scientific">Pseudallescheria apiosperma</name>
    <name type="common">Scedosporium apiospermum</name>
    <dbReference type="NCBI Taxonomy" id="563466"/>
    <lineage>
        <taxon>Eukaryota</taxon>
        <taxon>Fungi</taxon>
        <taxon>Dikarya</taxon>
        <taxon>Ascomycota</taxon>
        <taxon>Pezizomycotina</taxon>
        <taxon>Sordariomycetes</taxon>
        <taxon>Hypocreomycetidae</taxon>
        <taxon>Microascales</taxon>
        <taxon>Microascaceae</taxon>
        <taxon>Scedosporium</taxon>
    </lineage>
</organism>
<proteinExistence type="inferred from homology"/>
<dbReference type="AlphaFoldDB" id="A0A084GGU6"/>
<dbReference type="Proteomes" id="UP000028545">
    <property type="component" value="Unassembled WGS sequence"/>
</dbReference>
<dbReference type="InterPro" id="IPR004838">
    <property type="entry name" value="NHTrfase_class1_PyrdxlP-BS"/>
</dbReference>
<dbReference type="VEuPathDB" id="FungiDB:SAPIO_CDS0354"/>
<comment type="caution">
    <text evidence="5">The sequence shown here is derived from an EMBL/GenBank/DDBJ whole genome shotgun (WGS) entry which is preliminary data.</text>
</comment>
<dbReference type="HOGENOM" id="CLU_017584_1_2_1"/>
<dbReference type="GO" id="GO:0006520">
    <property type="term" value="P:amino acid metabolic process"/>
    <property type="evidence" value="ECO:0007669"/>
    <property type="project" value="TreeGrafter"/>
</dbReference>
<evidence type="ECO:0000313" key="6">
    <source>
        <dbReference type="Proteomes" id="UP000028545"/>
    </source>
</evidence>
<feature type="chain" id="PRO_5001775699" description="Aminotransferase class I/classII large domain-containing protein" evidence="3">
    <location>
        <begin position="22"/>
        <end position="471"/>
    </location>
</feature>
<dbReference type="PRINTS" id="PR00753">
    <property type="entry name" value="ACCSYNTHASE"/>
</dbReference>
<name>A0A084GGU6_PSEDA</name>
<evidence type="ECO:0000256" key="3">
    <source>
        <dbReference type="SAM" id="SignalP"/>
    </source>
</evidence>
<dbReference type="PROSITE" id="PS00105">
    <property type="entry name" value="AA_TRANSFER_CLASS_1"/>
    <property type="match status" value="1"/>
</dbReference>
<dbReference type="InterPro" id="IPR015424">
    <property type="entry name" value="PyrdxlP-dep_Trfase"/>
</dbReference>
<dbReference type="Gene3D" id="3.40.640.10">
    <property type="entry name" value="Type I PLP-dependent aspartate aminotransferase-like (Major domain)"/>
    <property type="match status" value="1"/>
</dbReference>